<feature type="compositionally biased region" description="Low complexity" evidence="1">
    <location>
        <begin position="28"/>
        <end position="37"/>
    </location>
</feature>
<name>A0ABS5F9W8_9PROT</name>
<sequence length="148" mass="15227">MSIFRSIMSKIFGSDMAPVTAPQPGAPDPNASSAAAPAMPPPVPAAGGSTPVAPSAAAAAAGEPIDVEKMLTELAAQNGQGLNWRQSIVDLMKLLGLDSSLAARKELAAELRYPGDTNDSAAMNVWLHKRVMEKLAENGGKVPPDLIA</sequence>
<accession>A0ABS5F9W8</accession>
<dbReference type="InterPro" id="IPR022016">
    <property type="entry name" value="DUF3597"/>
</dbReference>
<evidence type="ECO:0000259" key="2">
    <source>
        <dbReference type="Pfam" id="PF12200"/>
    </source>
</evidence>
<comment type="caution">
    <text evidence="3">The sequence shown here is derived from an EMBL/GenBank/DDBJ whole genome shotgun (WGS) entry which is preliminary data.</text>
</comment>
<reference evidence="4" key="1">
    <citation type="journal article" date="2021" name="Syst. Appl. Microbiol.">
        <title>Roseomonas hellenica sp. nov., isolated from roots of wild-growing Alkanna tinctoria.</title>
        <authorList>
            <person name="Rat A."/>
            <person name="Naranjo H.D."/>
            <person name="Lebbe L."/>
            <person name="Cnockaert M."/>
            <person name="Krigas N."/>
            <person name="Grigoriadou K."/>
            <person name="Maloupa E."/>
            <person name="Willems A."/>
        </authorList>
    </citation>
    <scope>NUCLEOTIDE SEQUENCE [LARGE SCALE GENOMIC DNA]</scope>
    <source>
        <strain evidence="4">LMG 31523</strain>
    </source>
</reference>
<evidence type="ECO:0000256" key="1">
    <source>
        <dbReference type="SAM" id="MobiDB-lite"/>
    </source>
</evidence>
<evidence type="ECO:0000313" key="3">
    <source>
        <dbReference type="EMBL" id="MBR0669366.1"/>
    </source>
</evidence>
<gene>
    <name evidence="3" type="ORF">GXW71_33765</name>
</gene>
<dbReference type="SUPFAM" id="SSF158634">
    <property type="entry name" value="RPA2825-like"/>
    <property type="match status" value="1"/>
</dbReference>
<organism evidence="3 4">
    <name type="scientific">Plastoroseomonas hellenica</name>
    <dbReference type="NCBI Taxonomy" id="2687306"/>
    <lineage>
        <taxon>Bacteria</taxon>
        <taxon>Pseudomonadati</taxon>
        <taxon>Pseudomonadota</taxon>
        <taxon>Alphaproteobacteria</taxon>
        <taxon>Acetobacterales</taxon>
        <taxon>Acetobacteraceae</taxon>
        <taxon>Plastoroseomonas</taxon>
    </lineage>
</organism>
<feature type="compositionally biased region" description="Low complexity" evidence="1">
    <location>
        <begin position="45"/>
        <end position="59"/>
    </location>
</feature>
<evidence type="ECO:0000313" key="4">
    <source>
        <dbReference type="Proteomes" id="UP001196870"/>
    </source>
</evidence>
<feature type="region of interest" description="Disordered" evidence="1">
    <location>
        <begin position="19"/>
        <end position="59"/>
    </location>
</feature>
<keyword evidence="4" id="KW-1185">Reference proteome</keyword>
<dbReference type="Proteomes" id="UP001196870">
    <property type="component" value="Unassembled WGS sequence"/>
</dbReference>
<dbReference type="EMBL" id="JAAGBB010000102">
    <property type="protein sequence ID" value="MBR0669366.1"/>
    <property type="molecule type" value="Genomic_DNA"/>
</dbReference>
<proteinExistence type="predicted"/>
<dbReference type="Pfam" id="PF12200">
    <property type="entry name" value="DUF3597"/>
    <property type="match status" value="1"/>
</dbReference>
<protein>
    <submittedName>
        <fullName evidence="3">DUF3597 domain-containing protein</fullName>
    </submittedName>
</protein>
<dbReference type="RefSeq" id="WP_211858340.1">
    <property type="nucleotide sequence ID" value="NZ_JAAGBB010000102.1"/>
</dbReference>
<feature type="domain" description="DUF3597" evidence="2">
    <location>
        <begin position="3"/>
        <end position="143"/>
    </location>
</feature>